<evidence type="ECO:0000256" key="4">
    <source>
        <dbReference type="SAM" id="SignalP"/>
    </source>
</evidence>
<dbReference type="Pfam" id="PF04333">
    <property type="entry name" value="MlaA"/>
    <property type="match status" value="1"/>
</dbReference>
<comment type="similarity">
    <text evidence="1">Belongs to the MlaA family.</text>
</comment>
<dbReference type="GO" id="GO:0016020">
    <property type="term" value="C:membrane"/>
    <property type="evidence" value="ECO:0007669"/>
    <property type="project" value="InterPro"/>
</dbReference>
<feature type="signal peptide" evidence="4">
    <location>
        <begin position="1"/>
        <end position="26"/>
    </location>
</feature>
<dbReference type="AlphaFoldDB" id="A0A2S9VC69"/>
<sequence length="289" mass="31523">MYYKVVFSAALFLLTGCSSVPPPAQTEETAVQASDPSATQPAKKEQLSAGKSVSITTSQGEINVAPAVVSVANAPVADPSTAPQYYDPWEGFNRSVFAFNHAAYEYVLIPVSDGYKAVVPQPVRSSVGNFFANLREPLNLLNNLFSGEVSDAGANLGRFLINSTVGVLGLFDPATSWFEIEPKRRSVGDTLATYGVGSGPYLVLPLLSQSDVRGGFSVLTEGFIHPVNHVADAPQNYQLRAFDGVDDFSEQSETYQNLYKNADDPYLYFRNQYLQGQTRDLMYEQNTDQ</sequence>
<feature type="region of interest" description="Disordered" evidence="3">
    <location>
        <begin position="24"/>
        <end position="50"/>
    </location>
</feature>
<keyword evidence="2 4" id="KW-0732">Signal</keyword>
<evidence type="ECO:0000256" key="2">
    <source>
        <dbReference type="ARBA" id="ARBA00022729"/>
    </source>
</evidence>
<dbReference type="OrthoDB" id="9785326at2"/>
<dbReference type="PROSITE" id="PS51257">
    <property type="entry name" value="PROKAR_LIPOPROTEIN"/>
    <property type="match status" value="1"/>
</dbReference>
<comment type="caution">
    <text evidence="5">The sequence shown here is derived from an EMBL/GenBank/DDBJ whole genome shotgun (WGS) entry which is preliminary data.</text>
</comment>
<organism evidence="5 6">
    <name type="scientific">Alteromonas alba</name>
    <dbReference type="NCBI Taxonomy" id="2079529"/>
    <lineage>
        <taxon>Bacteria</taxon>
        <taxon>Pseudomonadati</taxon>
        <taxon>Pseudomonadota</taxon>
        <taxon>Gammaproteobacteria</taxon>
        <taxon>Alteromonadales</taxon>
        <taxon>Alteromonadaceae</taxon>
        <taxon>Alteromonas/Salinimonas group</taxon>
        <taxon>Alteromonas</taxon>
    </lineage>
</organism>
<protein>
    <recommendedName>
        <fullName evidence="7">ABC transporter</fullName>
    </recommendedName>
</protein>
<proteinExistence type="inferred from homology"/>
<dbReference type="PANTHER" id="PTHR30035">
    <property type="entry name" value="LIPOPROTEIN VACJ-RELATED"/>
    <property type="match status" value="1"/>
</dbReference>
<keyword evidence="6" id="KW-1185">Reference proteome</keyword>
<feature type="chain" id="PRO_5015684805" description="ABC transporter" evidence="4">
    <location>
        <begin position="27"/>
        <end position="289"/>
    </location>
</feature>
<name>A0A2S9VC69_9ALTE</name>
<gene>
    <name evidence="5" type="ORF">C6Y40_08250</name>
</gene>
<reference evidence="6" key="1">
    <citation type="journal article" date="2020" name="Int. J. Syst. Evol. Microbiol.">
        <title>Alteromonas alba sp. nov., a marine bacterium isolated from the seawater of the West Pacific Ocean.</title>
        <authorList>
            <person name="Sun C."/>
            <person name="Wu Y.-H."/>
            <person name="Xamxidin M."/>
            <person name="Cheng H."/>
            <person name="Xu X.-W."/>
        </authorList>
    </citation>
    <scope>NUCLEOTIDE SEQUENCE [LARGE SCALE GENOMIC DNA]</scope>
    <source>
        <strain evidence="6">190</strain>
    </source>
</reference>
<evidence type="ECO:0000313" key="5">
    <source>
        <dbReference type="EMBL" id="PRO74059.1"/>
    </source>
</evidence>
<dbReference type="RefSeq" id="WP_105934169.1">
    <property type="nucleotide sequence ID" value="NZ_PVNP01000074.1"/>
</dbReference>
<dbReference type="EMBL" id="PVNP01000074">
    <property type="protein sequence ID" value="PRO74059.1"/>
    <property type="molecule type" value="Genomic_DNA"/>
</dbReference>
<dbReference type="PANTHER" id="PTHR30035:SF3">
    <property type="entry name" value="INTERMEMBRANE PHOSPHOLIPID TRANSPORT SYSTEM LIPOPROTEIN MLAA"/>
    <property type="match status" value="1"/>
</dbReference>
<evidence type="ECO:0000256" key="3">
    <source>
        <dbReference type="SAM" id="MobiDB-lite"/>
    </source>
</evidence>
<evidence type="ECO:0000256" key="1">
    <source>
        <dbReference type="ARBA" id="ARBA00010634"/>
    </source>
</evidence>
<dbReference type="PRINTS" id="PR01805">
    <property type="entry name" value="VACJLIPOPROT"/>
</dbReference>
<dbReference type="InterPro" id="IPR007428">
    <property type="entry name" value="MlaA"/>
</dbReference>
<evidence type="ECO:0000313" key="6">
    <source>
        <dbReference type="Proteomes" id="UP000238949"/>
    </source>
</evidence>
<feature type="compositionally biased region" description="Polar residues" evidence="3">
    <location>
        <begin position="26"/>
        <end position="40"/>
    </location>
</feature>
<accession>A0A2S9VC69</accession>
<dbReference type="Proteomes" id="UP000238949">
    <property type="component" value="Unassembled WGS sequence"/>
</dbReference>
<dbReference type="GO" id="GO:0120010">
    <property type="term" value="P:intermembrane phospholipid transfer"/>
    <property type="evidence" value="ECO:0007669"/>
    <property type="project" value="TreeGrafter"/>
</dbReference>
<evidence type="ECO:0008006" key="7">
    <source>
        <dbReference type="Google" id="ProtNLM"/>
    </source>
</evidence>